<dbReference type="Proteomes" id="UP000030428">
    <property type="component" value="Unassembled WGS sequence"/>
</dbReference>
<name>A0A4E0QPP2_9GAMM</name>
<dbReference type="InterPro" id="IPR007569">
    <property type="entry name" value="DUF559"/>
</dbReference>
<evidence type="ECO:0000313" key="3">
    <source>
        <dbReference type="Proteomes" id="UP000030428"/>
    </source>
</evidence>
<keyword evidence="3" id="KW-1185">Reference proteome</keyword>
<evidence type="ECO:0000259" key="1">
    <source>
        <dbReference type="Pfam" id="PF04480"/>
    </source>
</evidence>
<reference evidence="2 3" key="1">
    <citation type="journal article" date="2016" name="Front. Microbiol.">
        <title>Single-Cell (Meta-)Genomics of a Dimorphic Candidatus Thiomargarita nelsonii Reveals Genomic Plasticity.</title>
        <authorList>
            <person name="Flood B.E."/>
            <person name="Fliss P."/>
            <person name="Jones D.S."/>
            <person name="Dick G.J."/>
            <person name="Jain S."/>
            <person name="Kaster A.K."/>
            <person name="Winkel M."/>
            <person name="Mussmann M."/>
            <person name="Bailey J."/>
        </authorList>
    </citation>
    <scope>NUCLEOTIDE SEQUENCE [LARGE SCALE GENOMIC DNA]</scope>
    <source>
        <strain evidence="2">Hydrate Ridge</strain>
    </source>
</reference>
<evidence type="ECO:0000313" key="2">
    <source>
        <dbReference type="EMBL" id="TGO02688.1"/>
    </source>
</evidence>
<accession>A0A4E0QPP2</accession>
<dbReference type="Gene3D" id="3.40.960.10">
    <property type="entry name" value="VSR Endonuclease"/>
    <property type="match status" value="1"/>
</dbReference>
<organism evidence="2 3">
    <name type="scientific">Candidatus Thiomargarita nelsonii</name>
    <dbReference type="NCBI Taxonomy" id="1003181"/>
    <lineage>
        <taxon>Bacteria</taxon>
        <taxon>Pseudomonadati</taxon>
        <taxon>Pseudomonadota</taxon>
        <taxon>Gammaproteobacteria</taxon>
        <taxon>Thiotrichales</taxon>
        <taxon>Thiotrichaceae</taxon>
        <taxon>Thiomargarita</taxon>
    </lineage>
</organism>
<dbReference type="Pfam" id="PF04480">
    <property type="entry name" value="DUF559"/>
    <property type="match status" value="1"/>
</dbReference>
<sequence>MTERNEVTKRSEIKAVYYGQVELIPGIVCDGYVLDDDTAVMSERGTADLLGMANTALQNMATTGVPKSLRPFIDKGFSMATTLIKVTAKNSHYKGRKIVVYDSNSIDAILRAYVMAVGHNALQKNQMHIGRRCVLLFSSLAKTALDAAIKEACGLSPNIQQTVQKNYIDAVKLIKEFGFTCTAGDDIAIKKDITQFLEVPESTLNSFLRKHKSDIQPIQLNVASIRSFGGKASRMNGYHLDDVTKIALGMDSVIGIELKKKVFGQIGSFATPNTCAEVQWREVLSKVFEGFDLHFNYPIGKYKVDFFVAKLMLVLECNGYYHRYSDAKQEKEREKLIIRQYSLVRFHHKITLETLFNGILQAKPGTTVKLYDLKQLGQEMPFNINPLNMA</sequence>
<feature type="domain" description="DUF559" evidence="1">
    <location>
        <begin position="278"/>
        <end position="349"/>
    </location>
</feature>
<protein>
    <recommendedName>
        <fullName evidence="1">DUF559 domain-containing protein</fullName>
    </recommendedName>
</protein>
<gene>
    <name evidence="2" type="ORF">PN36_20570</name>
</gene>
<dbReference type="AlphaFoldDB" id="A0A4E0QPP2"/>
<proteinExistence type="predicted"/>
<comment type="caution">
    <text evidence="2">The sequence shown here is derived from an EMBL/GenBank/DDBJ whole genome shotgun (WGS) entry which is preliminary data.</text>
</comment>
<dbReference type="EMBL" id="JSZA02000089">
    <property type="protein sequence ID" value="TGO02688.1"/>
    <property type="molecule type" value="Genomic_DNA"/>
</dbReference>